<dbReference type="OrthoDB" id="34624at2"/>
<keyword evidence="4" id="KW-1185">Reference proteome</keyword>
<evidence type="ECO:0000256" key="1">
    <source>
        <dbReference type="ARBA" id="ARBA00023125"/>
    </source>
</evidence>
<gene>
    <name evidence="3" type="ORF">AW736_06660</name>
</gene>
<accession>A0A178INE7</accession>
<dbReference type="SUPFAM" id="SSF51182">
    <property type="entry name" value="RmlC-like cupins"/>
    <property type="match status" value="1"/>
</dbReference>
<dbReference type="InterPro" id="IPR014710">
    <property type="entry name" value="RmlC-like_jellyroll"/>
</dbReference>
<dbReference type="RefSeq" id="WP_068769408.1">
    <property type="nucleotide sequence ID" value="NZ_CP109796.1"/>
</dbReference>
<dbReference type="Pfam" id="PF01381">
    <property type="entry name" value="HTH_3"/>
    <property type="match status" value="1"/>
</dbReference>
<dbReference type="CDD" id="cd02209">
    <property type="entry name" value="cupin_XRE_C"/>
    <property type="match status" value="1"/>
</dbReference>
<dbReference type="Pfam" id="PF07883">
    <property type="entry name" value="Cupin_2"/>
    <property type="match status" value="1"/>
</dbReference>
<evidence type="ECO:0000313" key="3">
    <source>
        <dbReference type="EMBL" id="OAM90719.1"/>
    </source>
</evidence>
<keyword evidence="1" id="KW-0238">DNA-binding</keyword>
<dbReference type="STRING" id="1184151.AW736_06660"/>
<dbReference type="PROSITE" id="PS50943">
    <property type="entry name" value="HTH_CROC1"/>
    <property type="match status" value="1"/>
</dbReference>
<dbReference type="CDD" id="cd00093">
    <property type="entry name" value="HTH_XRE"/>
    <property type="match status" value="1"/>
</dbReference>
<organism evidence="3 4">
    <name type="scientific">Termitidicoccus mucosus</name>
    <dbReference type="NCBI Taxonomy" id="1184151"/>
    <lineage>
        <taxon>Bacteria</taxon>
        <taxon>Pseudomonadati</taxon>
        <taxon>Verrucomicrobiota</taxon>
        <taxon>Opitutia</taxon>
        <taxon>Opitutales</taxon>
        <taxon>Opitutaceae</taxon>
        <taxon>Termitidicoccus</taxon>
    </lineage>
</organism>
<dbReference type="InterPro" id="IPR013096">
    <property type="entry name" value="Cupin_2"/>
</dbReference>
<comment type="caution">
    <text evidence="3">The sequence shown here is derived from an EMBL/GenBank/DDBJ whole genome shotgun (WGS) entry which is preliminary data.</text>
</comment>
<evidence type="ECO:0000313" key="4">
    <source>
        <dbReference type="Proteomes" id="UP000078486"/>
    </source>
</evidence>
<dbReference type="AlphaFoldDB" id="A0A178INE7"/>
<evidence type="ECO:0000259" key="2">
    <source>
        <dbReference type="PROSITE" id="PS50943"/>
    </source>
</evidence>
<name>A0A178INE7_9BACT</name>
<dbReference type="SUPFAM" id="SSF47413">
    <property type="entry name" value="lambda repressor-like DNA-binding domains"/>
    <property type="match status" value="1"/>
</dbReference>
<reference evidence="3 4" key="1">
    <citation type="submission" date="2016-01" db="EMBL/GenBank/DDBJ databases">
        <title>High potential of lignocellulose degradation of a new Verrucomicrobia species.</title>
        <authorList>
            <person name="Wang Y."/>
            <person name="Shi Y."/>
            <person name="Qiu Z."/>
            <person name="Liu S."/>
            <person name="Yang H."/>
        </authorList>
    </citation>
    <scope>NUCLEOTIDE SEQUENCE [LARGE SCALE GENOMIC DNA]</scope>
    <source>
        <strain evidence="3 4">TSB47</strain>
    </source>
</reference>
<dbReference type="Gene3D" id="2.60.120.10">
    <property type="entry name" value="Jelly Rolls"/>
    <property type="match status" value="1"/>
</dbReference>
<dbReference type="InterPro" id="IPR011051">
    <property type="entry name" value="RmlC_Cupin_sf"/>
</dbReference>
<sequence>MNIVELAQRIRTARVGRGLTLDQVAESSGLAKGLISKVENFRVTPTLPTLVKLCETLGVRLSELVDGLEEKPKLCIVPRDKRKQMERDAANSNIVYYSLAHGRAHRAMDPFELLIPAHGGRSVAMPHEGEEFLTVLAGRVEFEFDGKVHSLATGDSLYFDAETDHRLFNMTNKPARVLCVFLERGGA</sequence>
<dbReference type="InterPro" id="IPR001387">
    <property type="entry name" value="Cro/C1-type_HTH"/>
</dbReference>
<dbReference type="InterPro" id="IPR050807">
    <property type="entry name" value="TransReg_Diox_bact_type"/>
</dbReference>
<dbReference type="GO" id="GO:0005829">
    <property type="term" value="C:cytosol"/>
    <property type="evidence" value="ECO:0007669"/>
    <property type="project" value="TreeGrafter"/>
</dbReference>
<proteinExistence type="predicted"/>
<dbReference type="Proteomes" id="UP000078486">
    <property type="component" value="Unassembled WGS sequence"/>
</dbReference>
<dbReference type="GO" id="GO:0003700">
    <property type="term" value="F:DNA-binding transcription factor activity"/>
    <property type="evidence" value="ECO:0007669"/>
    <property type="project" value="TreeGrafter"/>
</dbReference>
<protein>
    <submittedName>
        <fullName evidence="3">Cupin</fullName>
    </submittedName>
</protein>
<feature type="domain" description="HTH cro/C1-type" evidence="2">
    <location>
        <begin position="10"/>
        <end position="64"/>
    </location>
</feature>
<dbReference type="PANTHER" id="PTHR46797">
    <property type="entry name" value="HTH-TYPE TRANSCRIPTIONAL REGULATOR"/>
    <property type="match status" value="1"/>
</dbReference>
<dbReference type="PANTHER" id="PTHR46797:SF1">
    <property type="entry name" value="METHYLPHOSPHONATE SYNTHASE"/>
    <property type="match status" value="1"/>
</dbReference>
<dbReference type="SMART" id="SM00530">
    <property type="entry name" value="HTH_XRE"/>
    <property type="match status" value="1"/>
</dbReference>
<dbReference type="InterPro" id="IPR010982">
    <property type="entry name" value="Lambda_DNA-bd_dom_sf"/>
</dbReference>
<dbReference type="EMBL" id="LRRQ01000050">
    <property type="protein sequence ID" value="OAM90719.1"/>
    <property type="molecule type" value="Genomic_DNA"/>
</dbReference>
<dbReference type="Gene3D" id="1.10.260.40">
    <property type="entry name" value="lambda repressor-like DNA-binding domains"/>
    <property type="match status" value="1"/>
</dbReference>
<dbReference type="GO" id="GO:0003677">
    <property type="term" value="F:DNA binding"/>
    <property type="evidence" value="ECO:0007669"/>
    <property type="project" value="UniProtKB-KW"/>
</dbReference>